<sequence length="128" mass="14506">MDEDDGGLGAIEFSDSEIEADPVKKKNARTDQTEQDFQLVKDTYSAKVENGEIYKTLQLPLQAGANKQHVQEVLHAAEELYFFQKFESCIKFTEDVLQGSKEALGDDTVRLLERYLGRCKDKLETAKN</sequence>
<reference evidence="2 3" key="1">
    <citation type="journal article" date="2015" name="Genome Announc.">
        <title>Draft Genome Sequence and Gene Annotation of the Entomopathogenic Fungus Verticillium hemipterigenum.</title>
        <authorList>
            <person name="Horn F."/>
            <person name="Habel A."/>
            <person name="Scharf D.H."/>
            <person name="Dworschak J."/>
            <person name="Brakhage A.A."/>
            <person name="Guthke R."/>
            <person name="Hertweck C."/>
            <person name="Linde J."/>
        </authorList>
    </citation>
    <scope>NUCLEOTIDE SEQUENCE [LARGE SCALE GENOMIC DNA]</scope>
</reference>
<accession>A0A0A1SRM4</accession>
<dbReference type="EMBL" id="CDHN01000001">
    <property type="protein sequence ID" value="CEJ80701.1"/>
    <property type="molecule type" value="Genomic_DNA"/>
</dbReference>
<name>A0A0A1SRM4_9HYPO</name>
<dbReference type="OrthoDB" id="3938544at2759"/>
<feature type="region of interest" description="Disordered" evidence="1">
    <location>
        <begin position="1"/>
        <end position="32"/>
    </location>
</feature>
<proteinExistence type="predicted"/>
<organism evidence="2 3">
    <name type="scientific">[Torrubiella] hemipterigena</name>
    <dbReference type="NCBI Taxonomy" id="1531966"/>
    <lineage>
        <taxon>Eukaryota</taxon>
        <taxon>Fungi</taxon>
        <taxon>Dikarya</taxon>
        <taxon>Ascomycota</taxon>
        <taxon>Pezizomycotina</taxon>
        <taxon>Sordariomycetes</taxon>
        <taxon>Hypocreomycetidae</taxon>
        <taxon>Hypocreales</taxon>
        <taxon>Clavicipitaceae</taxon>
        <taxon>Clavicipitaceae incertae sedis</taxon>
        <taxon>'Torrubiella' clade</taxon>
    </lineage>
</organism>
<gene>
    <name evidence="2" type="ORF">VHEMI00871</name>
</gene>
<evidence type="ECO:0000313" key="3">
    <source>
        <dbReference type="Proteomes" id="UP000039046"/>
    </source>
</evidence>
<feature type="compositionally biased region" description="Basic and acidic residues" evidence="1">
    <location>
        <begin position="21"/>
        <end position="32"/>
    </location>
</feature>
<keyword evidence="3" id="KW-1185">Reference proteome</keyword>
<evidence type="ECO:0000313" key="2">
    <source>
        <dbReference type="EMBL" id="CEJ80701.1"/>
    </source>
</evidence>
<evidence type="ECO:0000256" key="1">
    <source>
        <dbReference type="SAM" id="MobiDB-lite"/>
    </source>
</evidence>
<dbReference type="AlphaFoldDB" id="A0A0A1SRM4"/>
<protein>
    <submittedName>
        <fullName evidence="2">Uncharacterized protein</fullName>
    </submittedName>
</protein>
<dbReference type="Proteomes" id="UP000039046">
    <property type="component" value="Unassembled WGS sequence"/>
</dbReference>
<dbReference type="HOGENOM" id="CLU_127830_0_0_1"/>